<evidence type="ECO:0000313" key="3">
    <source>
        <dbReference type="Proteomes" id="UP001165060"/>
    </source>
</evidence>
<gene>
    <name evidence="2" type="ORF">TeGR_g4966</name>
</gene>
<comment type="caution">
    <text evidence="2">The sequence shown here is derived from an EMBL/GenBank/DDBJ whole genome shotgun (WGS) entry which is preliminary data.</text>
</comment>
<evidence type="ECO:0000256" key="1">
    <source>
        <dbReference type="SAM" id="MobiDB-lite"/>
    </source>
</evidence>
<dbReference type="Proteomes" id="UP001165060">
    <property type="component" value="Unassembled WGS sequence"/>
</dbReference>
<name>A0ABQ6MHT8_9STRA</name>
<feature type="region of interest" description="Disordered" evidence="1">
    <location>
        <begin position="71"/>
        <end position="94"/>
    </location>
</feature>
<sequence length="466" mass="52378">MTPNPKLHTLVVGTICAIIFMCGFMTAPSLSDPPIISDQAKVTTNVLDKTLLQPQAKVMTNVLDKTLLQPRRPTKKTRKVSKEQTFNPNPKQRNRTSKWLLNQAAWPRDGLLFPERPSWKNRPTCEKAEDLNELAAKRMSSGTFRGSWQWAVNDKRGAYIFAKYMGVRVPEILHCGTTIEEFEEWSRSPPDGGFVVKRQPGGNGMGIYVMGQGFGEEEGLHGWGETSREDIIRDLKKRERSSGGEGGWGPLKSLHVEEYIEGLEPLHPSDWKFYTFGGRVGGLSLTSNKGLYREGMVGEIEGARVCRAWFDREFNRVDEFGCWIRDELQRDEEGGDTGSGEDHAMLCSDVTKPPQFEEMVNIAERIGDALGTFYRVDLFIAEDGGIVLGELTPNPFNAKMHCFAKDTGNPHDPADPCYMGRLWQEMEAKYGNGGNLEAPHTILEGYREAESRNICSRVQFAKQNFS</sequence>
<evidence type="ECO:0008006" key="4">
    <source>
        <dbReference type="Google" id="ProtNLM"/>
    </source>
</evidence>
<evidence type="ECO:0000313" key="2">
    <source>
        <dbReference type="EMBL" id="GMI26574.1"/>
    </source>
</evidence>
<dbReference type="SUPFAM" id="SSF56059">
    <property type="entry name" value="Glutathione synthetase ATP-binding domain-like"/>
    <property type="match status" value="1"/>
</dbReference>
<keyword evidence="3" id="KW-1185">Reference proteome</keyword>
<proteinExistence type="predicted"/>
<reference evidence="2 3" key="1">
    <citation type="journal article" date="2023" name="Commun. Biol.">
        <title>Genome analysis of Parmales, the sister group of diatoms, reveals the evolutionary specialization of diatoms from phago-mixotrophs to photoautotrophs.</title>
        <authorList>
            <person name="Ban H."/>
            <person name="Sato S."/>
            <person name="Yoshikawa S."/>
            <person name="Yamada K."/>
            <person name="Nakamura Y."/>
            <person name="Ichinomiya M."/>
            <person name="Sato N."/>
            <person name="Blanc-Mathieu R."/>
            <person name="Endo H."/>
            <person name="Kuwata A."/>
            <person name="Ogata H."/>
        </authorList>
    </citation>
    <scope>NUCLEOTIDE SEQUENCE [LARGE SCALE GENOMIC DNA]</scope>
</reference>
<accession>A0ABQ6MHT8</accession>
<dbReference type="EMBL" id="BRYB01001473">
    <property type="protein sequence ID" value="GMI26574.1"/>
    <property type="molecule type" value="Genomic_DNA"/>
</dbReference>
<organism evidence="2 3">
    <name type="scientific">Tetraparma gracilis</name>
    <dbReference type="NCBI Taxonomy" id="2962635"/>
    <lineage>
        <taxon>Eukaryota</taxon>
        <taxon>Sar</taxon>
        <taxon>Stramenopiles</taxon>
        <taxon>Ochrophyta</taxon>
        <taxon>Bolidophyceae</taxon>
        <taxon>Parmales</taxon>
        <taxon>Triparmaceae</taxon>
        <taxon>Tetraparma</taxon>
    </lineage>
</organism>
<protein>
    <recommendedName>
        <fullName evidence="4">ATP-grasp domain-containing protein</fullName>
    </recommendedName>
</protein>